<proteinExistence type="predicted"/>
<protein>
    <submittedName>
        <fullName evidence="1">Uncharacterized protein</fullName>
    </submittedName>
</protein>
<gene>
    <name evidence="1" type="ORF">PVAP13_5NG231381</name>
</gene>
<dbReference type="Proteomes" id="UP000823388">
    <property type="component" value="Chromosome 5N"/>
</dbReference>
<keyword evidence="2" id="KW-1185">Reference proteome</keyword>
<dbReference type="AlphaFoldDB" id="A0A8T0RTK8"/>
<dbReference type="EMBL" id="CM029046">
    <property type="protein sequence ID" value="KAG2588720.1"/>
    <property type="molecule type" value="Genomic_DNA"/>
</dbReference>
<sequence>MAVRVREGQLAGGQQVSRLRKMGLHPSPSWERLAARHVWVETESGTDGVVGVFYLYIPL</sequence>
<evidence type="ECO:0000313" key="1">
    <source>
        <dbReference type="EMBL" id="KAG2588720.1"/>
    </source>
</evidence>
<reference evidence="1" key="1">
    <citation type="submission" date="2020-05" db="EMBL/GenBank/DDBJ databases">
        <title>WGS assembly of Panicum virgatum.</title>
        <authorList>
            <person name="Lovell J.T."/>
            <person name="Jenkins J."/>
            <person name="Shu S."/>
            <person name="Juenger T.E."/>
            <person name="Schmutz J."/>
        </authorList>
    </citation>
    <scope>NUCLEOTIDE SEQUENCE</scope>
    <source>
        <strain evidence="1">AP13</strain>
    </source>
</reference>
<name>A0A8T0RTK8_PANVG</name>
<organism evidence="1 2">
    <name type="scientific">Panicum virgatum</name>
    <name type="common">Blackwell switchgrass</name>
    <dbReference type="NCBI Taxonomy" id="38727"/>
    <lineage>
        <taxon>Eukaryota</taxon>
        <taxon>Viridiplantae</taxon>
        <taxon>Streptophyta</taxon>
        <taxon>Embryophyta</taxon>
        <taxon>Tracheophyta</taxon>
        <taxon>Spermatophyta</taxon>
        <taxon>Magnoliopsida</taxon>
        <taxon>Liliopsida</taxon>
        <taxon>Poales</taxon>
        <taxon>Poaceae</taxon>
        <taxon>PACMAD clade</taxon>
        <taxon>Panicoideae</taxon>
        <taxon>Panicodae</taxon>
        <taxon>Paniceae</taxon>
        <taxon>Panicinae</taxon>
        <taxon>Panicum</taxon>
        <taxon>Panicum sect. Hiantes</taxon>
    </lineage>
</organism>
<accession>A0A8T0RTK8</accession>
<comment type="caution">
    <text evidence="1">The sequence shown here is derived from an EMBL/GenBank/DDBJ whole genome shotgun (WGS) entry which is preliminary data.</text>
</comment>
<evidence type="ECO:0000313" key="2">
    <source>
        <dbReference type="Proteomes" id="UP000823388"/>
    </source>
</evidence>